<dbReference type="EMBL" id="JAAJBT010000002">
    <property type="protein sequence ID" value="NHM01599.1"/>
    <property type="molecule type" value="Genomic_DNA"/>
</dbReference>
<gene>
    <name evidence="2" type="ORF">G4D72_05680</name>
</gene>
<dbReference type="Proteomes" id="UP000800984">
    <property type="component" value="Unassembled WGS sequence"/>
</dbReference>
<reference evidence="2 3" key="1">
    <citation type="submission" date="2020-02" db="EMBL/GenBank/DDBJ databases">
        <authorList>
            <person name="Chen W.-M."/>
        </authorList>
    </citation>
    <scope>NUCLEOTIDE SEQUENCE [LARGE SCALE GENOMIC DNA]</scope>
    <source>
        <strain evidence="2 3">KDG-16</strain>
    </source>
</reference>
<dbReference type="SMART" id="SM01034">
    <property type="entry name" value="BLUF"/>
    <property type="match status" value="1"/>
</dbReference>
<feature type="domain" description="BLUF" evidence="1">
    <location>
        <begin position="1"/>
        <end position="92"/>
    </location>
</feature>
<dbReference type="Gene3D" id="3.30.70.100">
    <property type="match status" value="1"/>
</dbReference>
<dbReference type="Pfam" id="PF04940">
    <property type="entry name" value="BLUF"/>
    <property type="match status" value="1"/>
</dbReference>
<dbReference type="PROSITE" id="PS50925">
    <property type="entry name" value="BLUF"/>
    <property type="match status" value="1"/>
</dbReference>
<evidence type="ECO:0000313" key="2">
    <source>
        <dbReference type="EMBL" id="NHM01599.1"/>
    </source>
</evidence>
<protein>
    <submittedName>
        <fullName evidence="2">BLUF domain-containing protein</fullName>
    </submittedName>
</protein>
<name>A0ABX0I335_9FLAO</name>
<dbReference type="SUPFAM" id="SSF54975">
    <property type="entry name" value="Acylphosphatase/BLUF domain-like"/>
    <property type="match status" value="1"/>
</dbReference>
<keyword evidence="3" id="KW-1185">Reference proteome</keyword>
<proteinExistence type="predicted"/>
<accession>A0ABX0I335</accession>
<dbReference type="RefSeq" id="WP_166076659.1">
    <property type="nucleotide sequence ID" value="NZ_JAAJBT010000002.1"/>
</dbReference>
<evidence type="ECO:0000313" key="3">
    <source>
        <dbReference type="Proteomes" id="UP000800984"/>
    </source>
</evidence>
<dbReference type="InterPro" id="IPR036046">
    <property type="entry name" value="Acylphosphatase-like_dom_sf"/>
</dbReference>
<organism evidence="2 3">
    <name type="scientific">Flavobacterium difficile</name>
    <dbReference type="NCBI Taxonomy" id="2709659"/>
    <lineage>
        <taxon>Bacteria</taxon>
        <taxon>Pseudomonadati</taxon>
        <taxon>Bacteroidota</taxon>
        <taxon>Flavobacteriia</taxon>
        <taxon>Flavobacteriales</taxon>
        <taxon>Flavobacteriaceae</taxon>
        <taxon>Flavobacterium</taxon>
    </lineage>
</organism>
<sequence>MKHIIYLSSATELLSDQEINLLLKTSRENNKKNNITGLLLYCDGNFLQVLEGENEVIDAIFSIISTDRRHKNIIVVANECIEKRSFEEWKMGYSVVDKNFLIQNKEINPFQLSTTNNLNLIVKTFIDIFLKSHRSRILYN</sequence>
<comment type="caution">
    <text evidence="2">The sequence shown here is derived from an EMBL/GenBank/DDBJ whole genome shotgun (WGS) entry which is preliminary data.</text>
</comment>
<dbReference type="InterPro" id="IPR007024">
    <property type="entry name" value="BLUF_domain"/>
</dbReference>
<evidence type="ECO:0000259" key="1">
    <source>
        <dbReference type="PROSITE" id="PS50925"/>
    </source>
</evidence>